<dbReference type="Gene3D" id="3.40.50.720">
    <property type="entry name" value="NAD(P)-binding Rossmann-like Domain"/>
    <property type="match status" value="2"/>
</dbReference>
<evidence type="ECO:0000259" key="2">
    <source>
        <dbReference type="Pfam" id="PF07993"/>
    </source>
</evidence>
<dbReference type="InterPro" id="IPR036291">
    <property type="entry name" value="NAD(P)-bd_dom_sf"/>
</dbReference>
<dbReference type="GO" id="GO:0102965">
    <property type="term" value="F:alcohol-forming long-chain fatty acyl-CoA reductase activity"/>
    <property type="evidence" value="ECO:0007669"/>
    <property type="project" value="UniProtKB-EC"/>
</dbReference>
<dbReference type="PANTHER" id="PTHR11011">
    <property type="entry name" value="MALE STERILITY PROTEIN 2-RELATED"/>
    <property type="match status" value="1"/>
</dbReference>
<dbReference type="EC" id="1.2.1.84" evidence="1"/>
<name>A0ABD1XA13_9LAMI</name>
<keyword evidence="1" id="KW-0443">Lipid metabolism</keyword>
<evidence type="ECO:0000313" key="3">
    <source>
        <dbReference type="EMBL" id="KAL2557405.1"/>
    </source>
</evidence>
<reference evidence="4" key="1">
    <citation type="submission" date="2024-07" db="EMBL/GenBank/DDBJ databases">
        <title>Two chromosome-level genome assemblies of Korean endemic species Abeliophyllum distichum and Forsythia ovata (Oleaceae).</title>
        <authorList>
            <person name="Jang H."/>
        </authorList>
    </citation>
    <scope>NUCLEOTIDE SEQUENCE [LARGE SCALE GENOMIC DNA]</scope>
</reference>
<protein>
    <recommendedName>
        <fullName evidence="1">Fatty acyl-CoA reductase</fullName>
        <ecNumber evidence="1">1.2.1.84</ecNumber>
    </recommendedName>
</protein>
<accession>A0ABD1XA13</accession>
<dbReference type="PANTHER" id="PTHR11011:SF99">
    <property type="entry name" value="FATTY ACYL-COA REDUCTASE 3"/>
    <property type="match status" value="1"/>
</dbReference>
<dbReference type="InterPro" id="IPR013120">
    <property type="entry name" value="FAR_NAD-bd"/>
</dbReference>
<dbReference type="AlphaFoldDB" id="A0ABD1XA13"/>
<evidence type="ECO:0000256" key="1">
    <source>
        <dbReference type="RuleBase" id="RU363097"/>
    </source>
</evidence>
<evidence type="ECO:0000313" key="4">
    <source>
        <dbReference type="Proteomes" id="UP001604277"/>
    </source>
</evidence>
<dbReference type="InterPro" id="IPR026055">
    <property type="entry name" value="FAR"/>
</dbReference>
<dbReference type="Pfam" id="PF07993">
    <property type="entry name" value="NAD_binding_4"/>
    <property type="match status" value="1"/>
</dbReference>
<comment type="catalytic activity">
    <reaction evidence="1">
        <text>a long-chain fatty acyl-CoA + 2 NADPH + 2 H(+) = a long-chain primary fatty alcohol + 2 NADP(+) + CoA</text>
        <dbReference type="Rhea" id="RHEA:52716"/>
        <dbReference type="ChEBI" id="CHEBI:15378"/>
        <dbReference type="ChEBI" id="CHEBI:57287"/>
        <dbReference type="ChEBI" id="CHEBI:57783"/>
        <dbReference type="ChEBI" id="CHEBI:58349"/>
        <dbReference type="ChEBI" id="CHEBI:77396"/>
        <dbReference type="ChEBI" id="CHEBI:83139"/>
        <dbReference type="EC" id="1.2.1.84"/>
    </reaction>
</comment>
<comment type="caution">
    <text evidence="3">The sequence shown here is derived from an EMBL/GenBank/DDBJ whole genome shotgun (WGS) entry which is preliminary data.</text>
</comment>
<comment type="function">
    <text evidence="1">Catalyzes the reduction of fatty acyl-CoA to fatty alcohols.</text>
</comment>
<feature type="domain" description="Thioester reductase (TE)" evidence="2">
    <location>
        <begin position="51"/>
        <end position="153"/>
    </location>
</feature>
<gene>
    <name evidence="3" type="ORF">Fot_02144</name>
</gene>
<keyword evidence="1" id="KW-0444">Lipid biosynthesis</keyword>
<dbReference type="Proteomes" id="UP001604277">
    <property type="component" value="Unassembled WGS sequence"/>
</dbReference>
<keyword evidence="1" id="KW-0521">NADP</keyword>
<proteinExistence type="inferred from homology"/>
<keyword evidence="4" id="KW-1185">Reference proteome</keyword>
<dbReference type="EMBL" id="JBFOLJ010000001">
    <property type="protein sequence ID" value="KAL2557405.1"/>
    <property type="molecule type" value="Genomic_DNA"/>
</dbReference>
<comment type="similarity">
    <text evidence="1">Belongs to the fatty acyl-CoA reductase family.</text>
</comment>
<dbReference type="GO" id="GO:0006629">
    <property type="term" value="P:lipid metabolic process"/>
    <property type="evidence" value="ECO:0007669"/>
    <property type="project" value="UniProtKB-KW"/>
</dbReference>
<sequence>MEQSLWGQLLVRRSVQSDEENLGASWGITQEDSCKRILIYPSLRASPMQQFYIEKILRVQPNVKKLYLLLRAADTKSALNRFNNEVISKDLFGVLKEKRGANLSAFILEKVTIVPGDITRDNLRIDDLKLSLEISTEVDVVINLAATTNFDERNIDSFVLGYGKGKMKCFPGDPQSIVDLIPADMVVNAMIAAMVAHADQPGTHIIYHVGSSMANPVSYNSLQDYGLRYFTKNPWSGKDGKPVIVVKGKQLSSVAMFQRYMDIHYLIPLKILFCADMNAGNERFVETGDELENEDFNSQGKDDNVQNAGSSLGNHTWLPRCLGNQNVVAEMSQQPQLVAETAQKSLLGNPFVGCRAIKYGLPRFNFRNPYLVTKL</sequence>
<dbReference type="SUPFAM" id="SSF51735">
    <property type="entry name" value="NAD(P)-binding Rossmann-fold domains"/>
    <property type="match status" value="1"/>
</dbReference>
<keyword evidence="1" id="KW-0560">Oxidoreductase</keyword>
<organism evidence="3 4">
    <name type="scientific">Forsythia ovata</name>
    <dbReference type="NCBI Taxonomy" id="205694"/>
    <lineage>
        <taxon>Eukaryota</taxon>
        <taxon>Viridiplantae</taxon>
        <taxon>Streptophyta</taxon>
        <taxon>Embryophyta</taxon>
        <taxon>Tracheophyta</taxon>
        <taxon>Spermatophyta</taxon>
        <taxon>Magnoliopsida</taxon>
        <taxon>eudicotyledons</taxon>
        <taxon>Gunneridae</taxon>
        <taxon>Pentapetalae</taxon>
        <taxon>asterids</taxon>
        <taxon>lamiids</taxon>
        <taxon>Lamiales</taxon>
        <taxon>Oleaceae</taxon>
        <taxon>Forsythieae</taxon>
        <taxon>Forsythia</taxon>
    </lineage>
</organism>